<proteinExistence type="predicted"/>
<name>A0A139AM62_GONPJ</name>
<sequence length="175" mass="19434">MLTRQRSHSYSPHARTYRDCTARYRLPPEKQRASFNQKPSDHRFPSFFPPLASFSRTPSAHCSTTAVAASQLDQKLGTPLVPTHEQAKALAAWHTPRAHCHTGQRYSRRVFALEQQMGVLSTDQIPSRVYGALSAEKGRPAASARLRKAKERTKQGTLAHQERAQGRGDSTAASA</sequence>
<dbReference type="EMBL" id="KQ965744">
    <property type="protein sequence ID" value="KXS17851.1"/>
    <property type="molecule type" value="Genomic_DNA"/>
</dbReference>
<reference evidence="2 3" key="1">
    <citation type="journal article" date="2015" name="Genome Biol. Evol.">
        <title>Phylogenomic analyses indicate that early fungi evolved digesting cell walls of algal ancestors of land plants.</title>
        <authorList>
            <person name="Chang Y."/>
            <person name="Wang S."/>
            <person name="Sekimoto S."/>
            <person name="Aerts A.L."/>
            <person name="Choi C."/>
            <person name="Clum A."/>
            <person name="LaButti K.M."/>
            <person name="Lindquist E.A."/>
            <person name="Yee Ngan C."/>
            <person name="Ohm R.A."/>
            <person name="Salamov A.A."/>
            <person name="Grigoriev I.V."/>
            <person name="Spatafora J.W."/>
            <person name="Berbee M.L."/>
        </authorList>
    </citation>
    <scope>NUCLEOTIDE SEQUENCE [LARGE SCALE GENOMIC DNA]</scope>
    <source>
        <strain evidence="2 3">JEL478</strain>
    </source>
</reference>
<evidence type="ECO:0000313" key="3">
    <source>
        <dbReference type="Proteomes" id="UP000070544"/>
    </source>
</evidence>
<dbReference type="AlphaFoldDB" id="A0A139AM62"/>
<feature type="region of interest" description="Disordered" evidence="1">
    <location>
        <begin position="131"/>
        <end position="175"/>
    </location>
</feature>
<gene>
    <name evidence="2" type="ORF">M427DRAFT_68059</name>
</gene>
<organism evidence="2 3">
    <name type="scientific">Gonapodya prolifera (strain JEL478)</name>
    <name type="common">Monoblepharis prolifera</name>
    <dbReference type="NCBI Taxonomy" id="1344416"/>
    <lineage>
        <taxon>Eukaryota</taxon>
        <taxon>Fungi</taxon>
        <taxon>Fungi incertae sedis</taxon>
        <taxon>Chytridiomycota</taxon>
        <taxon>Chytridiomycota incertae sedis</taxon>
        <taxon>Monoblepharidomycetes</taxon>
        <taxon>Monoblepharidales</taxon>
        <taxon>Gonapodyaceae</taxon>
        <taxon>Gonapodya</taxon>
    </lineage>
</organism>
<protein>
    <submittedName>
        <fullName evidence="2">Uncharacterized protein</fullName>
    </submittedName>
</protein>
<evidence type="ECO:0000313" key="2">
    <source>
        <dbReference type="EMBL" id="KXS17851.1"/>
    </source>
</evidence>
<keyword evidence="3" id="KW-1185">Reference proteome</keyword>
<accession>A0A139AM62</accession>
<dbReference type="Proteomes" id="UP000070544">
    <property type="component" value="Unassembled WGS sequence"/>
</dbReference>
<evidence type="ECO:0000256" key="1">
    <source>
        <dbReference type="SAM" id="MobiDB-lite"/>
    </source>
</evidence>